<dbReference type="InterPro" id="IPR011701">
    <property type="entry name" value="MFS"/>
</dbReference>
<gene>
    <name evidence="9" type="ORF">SD70_10930</name>
</gene>
<comment type="caution">
    <text evidence="9">The sequence shown here is derived from an EMBL/GenBank/DDBJ whole genome shotgun (WGS) entry which is preliminary data.</text>
</comment>
<dbReference type="PANTHER" id="PTHR42718:SF49">
    <property type="entry name" value="EXPORT PROTEIN"/>
    <property type="match status" value="1"/>
</dbReference>
<dbReference type="InterPro" id="IPR005829">
    <property type="entry name" value="Sugar_transporter_CS"/>
</dbReference>
<feature type="transmembrane region" description="Helical" evidence="7">
    <location>
        <begin position="102"/>
        <end position="120"/>
    </location>
</feature>
<organism evidence="9 10">
    <name type="scientific">Gordoniibacillus kamchatkensis</name>
    <dbReference type="NCBI Taxonomy" id="1590651"/>
    <lineage>
        <taxon>Bacteria</taxon>
        <taxon>Bacillati</taxon>
        <taxon>Bacillota</taxon>
        <taxon>Bacilli</taxon>
        <taxon>Bacillales</taxon>
        <taxon>Paenibacillaceae</taxon>
        <taxon>Gordoniibacillus</taxon>
    </lineage>
</organism>
<feature type="transmembrane region" description="Helical" evidence="7">
    <location>
        <begin position="73"/>
        <end position="96"/>
    </location>
</feature>
<protein>
    <recommendedName>
        <fullName evidence="8">Major facilitator superfamily (MFS) profile domain-containing protein</fullName>
    </recommendedName>
</protein>
<comment type="subcellular location">
    <subcellularLocation>
        <location evidence="1">Cell membrane</location>
        <topology evidence="1">Multi-pass membrane protein</topology>
    </subcellularLocation>
</comment>
<feature type="transmembrane region" description="Helical" evidence="7">
    <location>
        <begin position="194"/>
        <end position="212"/>
    </location>
</feature>
<keyword evidence="3" id="KW-1003">Cell membrane</keyword>
<evidence type="ECO:0000259" key="8">
    <source>
        <dbReference type="PROSITE" id="PS50850"/>
    </source>
</evidence>
<dbReference type="CDD" id="cd17321">
    <property type="entry name" value="MFS_MMR_MDR_like"/>
    <property type="match status" value="1"/>
</dbReference>
<dbReference type="NCBIfam" id="TIGR00711">
    <property type="entry name" value="efflux_EmrB"/>
    <property type="match status" value="1"/>
</dbReference>
<dbReference type="PROSITE" id="PS50850">
    <property type="entry name" value="MFS"/>
    <property type="match status" value="1"/>
</dbReference>
<proteinExistence type="predicted"/>
<keyword evidence="5 7" id="KW-1133">Transmembrane helix</keyword>
<dbReference type="Gene3D" id="1.20.1250.20">
    <property type="entry name" value="MFS general substrate transporter like domains"/>
    <property type="match status" value="1"/>
</dbReference>
<evidence type="ECO:0000256" key="7">
    <source>
        <dbReference type="SAM" id="Phobius"/>
    </source>
</evidence>
<accession>A0ABR5AJK5</accession>
<reference evidence="9 10" key="1">
    <citation type="submission" date="2014-12" db="EMBL/GenBank/DDBJ databases">
        <title>Draft genome sequence of Paenibacillus kamchatkensis strain B-2647.</title>
        <authorList>
            <person name="Karlyshev A.V."/>
            <person name="Kudryashova E.B."/>
        </authorList>
    </citation>
    <scope>NUCLEOTIDE SEQUENCE [LARGE SCALE GENOMIC DNA]</scope>
    <source>
        <strain evidence="9 10">VKM B-2647</strain>
    </source>
</reference>
<feature type="transmembrane region" description="Helical" evidence="7">
    <location>
        <begin position="325"/>
        <end position="343"/>
    </location>
</feature>
<name>A0ABR5AJK5_9BACL</name>
<keyword evidence="4 7" id="KW-0812">Transmembrane</keyword>
<feature type="transmembrane region" description="Helical" evidence="7">
    <location>
        <begin position="397"/>
        <end position="415"/>
    </location>
</feature>
<feature type="transmembrane region" description="Helical" evidence="7">
    <location>
        <begin position="293"/>
        <end position="313"/>
    </location>
</feature>
<feature type="transmembrane region" description="Helical" evidence="7">
    <location>
        <begin position="218"/>
        <end position="240"/>
    </location>
</feature>
<dbReference type="Pfam" id="PF07690">
    <property type="entry name" value="MFS_1"/>
    <property type="match status" value="1"/>
</dbReference>
<evidence type="ECO:0000313" key="10">
    <source>
        <dbReference type="Proteomes" id="UP000031967"/>
    </source>
</evidence>
<dbReference type="Proteomes" id="UP000031967">
    <property type="component" value="Unassembled WGS sequence"/>
</dbReference>
<keyword evidence="2" id="KW-0813">Transport</keyword>
<feature type="transmembrane region" description="Helical" evidence="7">
    <location>
        <begin position="349"/>
        <end position="367"/>
    </location>
</feature>
<evidence type="ECO:0000256" key="4">
    <source>
        <dbReference type="ARBA" id="ARBA00022692"/>
    </source>
</evidence>
<sequence>MSRQFVTLLVVCVTTFMLPLDYTIVSVALHDIQATIGASYTDLQWIINGYTLTFAVFLLTGGALSDLFGRRKIFMVGLVVFSLASLLCGIASDAFVLNVARAVQGIGAALMFSAALPLLVAEFEGPARARAFGIFGAVVGIGAALGPFLGGIIINALGWRWAFLVNVPVGVLMLALTLWKVAESRDPNARGMDWGGFATFTIAATSLVYTLISGNEQGWGSPVIMGSIVATVVFFALFVVAEKRHSYPMFDLSLFKNPTFVGASIPPLVLSISFWGIFLYFPTFYQGLLEYSPFEAGLAVLPFAVPLFIGGPLGAKLALKLPAHVLLSLGEALVGLGCLWMLVSHRDSTWVAFAGGSFLSGLGAGLINGEMTNVAMSVVPAERSGMASGINSTMRQVGIALGFAGLGAILAQVVTGDLSRAASGFGMRDINGKERELAATISTGDLQGAITSMPAEIRSNFAEIAKAGFFDGLHAILLVSAIIGLAGAIFTFVLIRKQSKAVAATKGEQIHGIAH</sequence>
<dbReference type="InterPro" id="IPR020846">
    <property type="entry name" value="MFS_dom"/>
</dbReference>
<feature type="transmembrane region" description="Helical" evidence="7">
    <location>
        <begin position="161"/>
        <end position="182"/>
    </location>
</feature>
<feature type="transmembrane region" description="Helical" evidence="7">
    <location>
        <begin position="45"/>
        <end position="64"/>
    </location>
</feature>
<feature type="domain" description="Major facilitator superfamily (MFS) profile" evidence="8">
    <location>
        <begin position="7"/>
        <end position="499"/>
    </location>
</feature>
<evidence type="ECO:0000313" key="9">
    <source>
        <dbReference type="EMBL" id="KIL40938.1"/>
    </source>
</evidence>
<feature type="transmembrane region" description="Helical" evidence="7">
    <location>
        <begin position="260"/>
        <end position="281"/>
    </location>
</feature>
<evidence type="ECO:0000256" key="1">
    <source>
        <dbReference type="ARBA" id="ARBA00004651"/>
    </source>
</evidence>
<dbReference type="InterPro" id="IPR036259">
    <property type="entry name" value="MFS_trans_sf"/>
</dbReference>
<dbReference type="InterPro" id="IPR004638">
    <property type="entry name" value="EmrB-like"/>
</dbReference>
<dbReference type="PRINTS" id="PR01036">
    <property type="entry name" value="TCRTETB"/>
</dbReference>
<evidence type="ECO:0000256" key="2">
    <source>
        <dbReference type="ARBA" id="ARBA00022448"/>
    </source>
</evidence>
<dbReference type="PANTHER" id="PTHR42718">
    <property type="entry name" value="MAJOR FACILITATOR SUPERFAMILY MULTIDRUG TRANSPORTER MFSC"/>
    <property type="match status" value="1"/>
</dbReference>
<evidence type="ECO:0000256" key="3">
    <source>
        <dbReference type="ARBA" id="ARBA00022475"/>
    </source>
</evidence>
<dbReference type="Gene3D" id="1.20.1720.10">
    <property type="entry name" value="Multidrug resistance protein D"/>
    <property type="match status" value="1"/>
</dbReference>
<keyword evidence="6 7" id="KW-0472">Membrane</keyword>
<feature type="transmembrane region" description="Helical" evidence="7">
    <location>
        <begin position="475"/>
        <end position="495"/>
    </location>
</feature>
<keyword evidence="10" id="KW-1185">Reference proteome</keyword>
<dbReference type="SUPFAM" id="SSF103473">
    <property type="entry name" value="MFS general substrate transporter"/>
    <property type="match status" value="1"/>
</dbReference>
<evidence type="ECO:0000256" key="5">
    <source>
        <dbReference type="ARBA" id="ARBA00022989"/>
    </source>
</evidence>
<feature type="transmembrane region" description="Helical" evidence="7">
    <location>
        <begin position="132"/>
        <end position="155"/>
    </location>
</feature>
<evidence type="ECO:0000256" key="6">
    <source>
        <dbReference type="ARBA" id="ARBA00023136"/>
    </source>
</evidence>
<dbReference type="PROSITE" id="PS00216">
    <property type="entry name" value="SUGAR_TRANSPORT_1"/>
    <property type="match status" value="1"/>
</dbReference>
<dbReference type="EMBL" id="JXAK01000015">
    <property type="protein sequence ID" value="KIL40938.1"/>
    <property type="molecule type" value="Genomic_DNA"/>
</dbReference>
<feature type="transmembrane region" description="Helical" evidence="7">
    <location>
        <begin position="5"/>
        <end position="25"/>
    </location>
</feature>